<dbReference type="AlphaFoldDB" id="A0A518ELA3"/>
<sequence>MNGYMSLCGPTRMFELDQFTLTANQLPPWSFGLFLHSTNASYIQHPGGAQGAICVGGSVGRFGVQNAGASGQLSLDTTLGQWSVLALPSATWGFPAAAGMRSHFQVWFRDRDSSGAPTSNFTDAGSMTWGYIR</sequence>
<evidence type="ECO:0000313" key="1">
    <source>
        <dbReference type="EMBL" id="QDV04877.1"/>
    </source>
</evidence>
<reference evidence="1 2" key="1">
    <citation type="submission" date="2019-02" db="EMBL/GenBank/DDBJ databases">
        <title>Deep-cultivation of Planctomycetes and their phenomic and genomic characterization uncovers novel biology.</title>
        <authorList>
            <person name="Wiegand S."/>
            <person name="Jogler M."/>
            <person name="Boedeker C."/>
            <person name="Pinto D."/>
            <person name="Vollmers J."/>
            <person name="Rivas-Marin E."/>
            <person name="Kohn T."/>
            <person name="Peeters S.H."/>
            <person name="Heuer A."/>
            <person name="Rast P."/>
            <person name="Oberbeckmann S."/>
            <person name="Bunk B."/>
            <person name="Jeske O."/>
            <person name="Meyerdierks A."/>
            <person name="Storesund J.E."/>
            <person name="Kallscheuer N."/>
            <person name="Luecker S."/>
            <person name="Lage O.M."/>
            <person name="Pohl T."/>
            <person name="Merkel B.J."/>
            <person name="Hornburger P."/>
            <person name="Mueller R.-W."/>
            <person name="Bruemmer F."/>
            <person name="Labrenz M."/>
            <person name="Spormann A.M."/>
            <person name="Op den Camp H."/>
            <person name="Overmann J."/>
            <person name="Amann R."/>
            <person name="Jetten M.S.M."/>
            <person name="Mascher T."/>
            <person name="Medema M.H."/>
            <person name="Devos D.P."/>
            <person name="Kaster A.-K."/>
            <person name="Ovreas L."/>
            <person name="Rohde M."/>
            <person name="Galperin M.Y."/>
            <person name="Jogler C."/>
        </authorList>
    </citation>
    <scope>NUCLEOTIDE SEQUENCE [LARGE SCALE GENOMIC DNA]</scope>
    <source>
        <strain evidence="1 2">Poly30</strain>
    </source>
</reference>
<proteinExistence type="predicted"/>
<keyword evidence="2" id="KW-1185">Reference proteome</keyword>
<name>A0A518ELA3_9BACT</name>
<accession>A0A518ELA3</accession>
<dbReference type="Proteomes" id="UP000320390">
    <property type="component" value="Chromosome"/>
</dbReference>
<evidence type="ECO:0000313" key="2">
    <source>
        <dbReference type="Proteomes" id="UP000320390"/>
    </source>
</evidence>
<gene>
    <name evidence="1" type="ORF">Poly30_03710</name>
</gene>
<dbReference type="EMBL" id="CP036434">
    <property type="protein sequence ID" value="QDV04877.1"/>
    <property type="molecule type" value="Genomic_DNA"/>
</dbReference>
<organism evidence="1 2">
    <name type="scientific">Saltatorellus ferox</name>
    <dbReference type="NCBI Taxonomy" id="2528018"/>
    <lineage>
        <taxon>Bacteria</taxon>
        <taxon>Pseudomonadati</taxon>
        <taxon>Planctomycetota</taxon>
        <taxon>Planctomycetia</taxon>
        <taxon>Planctomycetia incertae sedis</taxon>
        <taxon>Saltatorellus</taxon>
    </lineage>
</organism>
<protein>
    <submittedName>
        <fullName evidence="1">Uncharacterized protein</fullName>
    </submittedName>
</protein>